<proteinExistence type="predicted"/>
<dbReference type="AlphaFoldDB" id="A0AAU8JCX8"/>
<protein>
    <submittedName>
        <fullName evidence="2">DUF928 domain-containing protein</fullName>
    </submittedName>
</protein>
<accession>A0AAU8JCX8</accession>
<dbReference type="EMBL" id="CP159837">
    <property type="protein sequence ID" value="XCM36635.1"/>
    <property type="molecule type" value="Genomic_DNA"/>
</dbReference>
<evidence type="ECO:0000313" key="2">
    <source>
        <dbReference type="EMBL" id="XCM36635.1"/>
    </source>
</evidence>
<dbReference type="InterPro" id="IPR010328">
    <property type="entry name" value="DUF928"/>
</dbReference>
<gene>
    <name evidence="2" type="ORF">ABWT76_005408</name>
</gene>
<feature type="region of interest" description="Disordered" evidence="1">
    <location>
        <begin position="48"/>
        <end position="76"/>
    </location>
</feature>
<organism evidence="2">
    <name type="scientific">Planktothricoides raciborskii GIHE-MW2</name>
    <dbReference type="NCBI Taxonomy" id="2792601"/>
    <lineage>
        <taxon>Bacteria</taxon>
        <taxon>Bacillati</taxon>
        <taxon>Cyanobacteriota</taxon>
        <taxon>Cyanophyceae</taxon>
        <taxon>Oscillatoriophycideae</taxon>
        <taxon>Oscillatoriales</taxon>
        <taxon>Oscillatoriaceae</taxon>
        <taxon>Planktothricoides</taxon>
    </lineage>
</organism>
<evidence type="ECO:0000256" key="1">
    <source>
        <dbReference type="SAM" id="MobiDB-lite"/>
    </source>
</evidence>
<reference evidence="2" key="1">
    <citation type="submission" date="2024-07" db="EMBL/GenBank/DDBJ databases">
        <authorList>
            <person name="Kim Y.J."/>
            <person name="Jeong J.Y."/>
        </authorList>
    </citation>
    <scope>NUCLEOTIDE SEQUENCE</scope>
    <source>
        <strain evidence="2">GIHE-MW2</strain>
    </source>
</reference>
<name>A0AAU8JCX8_9CYAN</name>
<dbReference type="Pfam" id="PF06051">
    <property type="entry name" value="DUF928"/>
    <property type="match status" value="1"/>
</dbReference>
<dbReference type="RefSeq" id="WP_054466664.1">
    <property type="nucleotide sequence ID" value="NZ_CP159837.1"/>
</dbReference>
<sequence length="250" mass="27850">MSGKKHPLNILSISLLLFLGLFSTPIARTQAQSPIQSREISQGLGSDWNAFETENTGNAPGRRVGGATRGSCPSGRKPLTAIIPESEIGRTVSPYPSIFLYVPSTPEKTKMEFELRDENENLLYKQEFLGNGQDGIYRIDIPTYVNPLQEGKSYLWSFSLICSETDLAASSVVGGWINRIEDSQLVQRQIQSAPPGDRPAEYTKELLWYDLMASLADLRQSEPNNPTFENRWENLLNEVGLNDLATEPLN</sequence>